<dbReference type="Pfam" id="PF03098">
    <property type="entry name" value="An_peroxidase"/>
    <property type="match status" value="1"/>
</dbReference>
<dbReference type="PANTHER" id="PTHR11475">
    <property type="entry name" value="OXIDASE/PEROXIDASE"/>
    <property type="match status" value="1"/>
</dbReference>
<dbReference type="GO" id="GO:0006979">
    <property type="term" value="P:response to oxidative stress"/>
    <property type="evidence" value="ECO:0007669"/>
    <property type="project" value="InterPro"/>
</dbReference>
<dbReference type="PANTHER" id="PTHR11475:SF61">
    <property type="entry name" value="PEROXIDASE MLT-7"/>
    <property type="match status" value="1"/>
</dbReference>
<keyword evidence="3" id="KW-1185">Reference proteome</keyword>
<dbReference type="InterPro" id="IPR010255">
    <property type="entry name" value="Haem_peroxidase_sf"/>
</dbReference>
<dbReference type="SUPFAM" id="SSF48113">
    <property type="entry name" value="Heme-dependent peroxidases"/>
    <property type="match status" value="1"/>
</dbReference>
<gene>
    <name evidence="2" type="ORF">ANCCEY_04244</name>
</gene>
<evidence type="ECO:0000256" key="1">
    <source>
        <dbReference type="ARBA" id="ARBA00022559"/>
    </source>
</evidence>
<sequence length="208" mass="23227">MPLPYQSTALQSSRLASIIPSRPTARESNRVMLSSAQMVVHDKVEVHADTDYLEGSQLGVSSSESFVLFVEGGGGRIVLPFDQSKCPHKDKCTASFTAGDIRANLFIGLSSLHILFAREHNRFGHGMIEVGYGLTLSVQEITVYFYLLEFYKRIDFSGDNITHGGFFFGDGVFKSSKILFEGEAFCSSPALIFSDAQKWEWLVRWRSH</sequence>
<keyword evidence="1" id="KW-0575">Peroxidase</keyword>
<evidence type="ECO:0000313" key="3">
    <source>
        <dbReference type="Proteomes" id="UP000054495"/>
    </source>
</evidence>
<organism evidence="2 3">
    <name type="scientific">Ancylostoma ceylanicum</name>
    <dbReference type="NCBI Taxonomy" id="53326"/>
    <lineage>
        <taxon>Eukaryota</taxon>
        <taxon>Metazoa</taxon>
        <taxon>Ecdysozoa</taxon>
        <taxon>Nematoda</taxon>
        <taxon>Chromadorea</taxon>
        <taxon>Rhabditida</taxon>
        <taxon>Rhabditina</taxon>
        <taxon>Rhabditomorpha</taxon>
        <taxon>Strongyloidea</taxon>
        <taxon>Ancylostomatidae</taxon>
        <taxon>Ancylostomatinae</taxon>
        <taxon>Ancylostoma</taxon>
    </lineage>
</organism>
<protein>
    <recommendedName>
        <fullName evidence="4">Animal hem peroxidase</fullName>
    </recommendedName>
</protein>
<dbReference type="AlphaFoldDB" id="A0A0D6M9X2"/>
<dbReference type="InterPro" id="IPR037120">
    <property type="entry name" value="Haem_peroxidase_sf_animal"/>
</dbReference>
<evidence type="ECO:0000313" key="2">
    <source>
        <dbReference type="EMBL" id="EPB76682.1"/>
    </source>
</evidence>
<dbReference type="Proteomes" id="UP000054495">
    <property type="component" value="Unassembled WGS sequence"/>
</dbReference>
<dbReference type="EMBL" id="KE124857">
    <property type="protein sequence ID" value="EPB76682.1"/>
    <property type="molecule type" value="Genomic_DNA"/>
</dbReference>
<evidence type="ECO:0008006" key="4">
    <source>
        <dbReference type="Google" id="ProtNLM"/>
    </source>
</evidence>
<dbReference type="GO" id="GO:0004601">
    <property type="term" value="F:peroxidase activity"/>
    <property type="evidence" value="ECO:0007669"/>
    <property type="project" value="UniProtKB-KW"/>
</dbReference>
<proteinExistence type="predicted"/>
<dbReference type="Gene3D" id="1.10.640.10">
    <property type="entry name" value="Haem peroxidase domain superfamily, animal type"/>
    <property type="match status" value="1"/>
</dbReference>
<dbReference type="InterPro" id="IPR019791">
    <property type="entry name" value="Haem_peroxidase_animal"/>
</dbReference>
<name>A0A0D6M9X2_9BILA</name>
<dbReference type="GO" id="GO:0005615">
    <property type="term" value="C:extracellular space"/>
    <property type="evidence" value="ECO:0007669"/>
    <property type="project" value="TreeGrafter"/>
</dbReference>
<reference evidence="2 3" key="1">
    <citation type="submission" date="2013-05" db="EMBL/GenBank/DDBJ databases">
        <title>Draft genome of the parasitic nematode Anyclostoma ceylanicum.</title>
        <authorList>
            <person name="Mitreva M."/>
        </authorList>
    </citation>
    <scope>NUCLEOTIDE SEQUENCE [LARGE SCALE GENOMIC DNA]</scope>
</reference>
<keyword evidence="1" id="KW-0560">Oxidoreductase</keyword>
<accession>A0A0D6M9X2</accession>
<dbReference type="GO" id="GO:0020037">
    <property type="term" value="F:heme binding"/>
    <property type="evidence" value="ECO:0007669"/>
    <property type="project" value="InterPro"/>
</dbReference>